<dbReference type="AlphaFoldDB" id="A0A835XU61"/>
<feature type="region of interest" description="Disordered" evidence="1">
    <location>
        <begin position="41"/>
        <end position="71"/>
    </location>
</feature>
<name>A0A835XU61_9CHLO</name>
<protein>
    <submittedName>
        <fullName evidence="2">Uncharacterized protein</fullName>
    </submittedName>
</protein>
<keyword evidence="3" id="KW-1185">Reference proteome</keyword>
<feature type="compositionally biased region" description="Gly residues" evidence="1">
    <location>
        <begin position="1108"/>
        <end position="1117"/>
    </location>
</feature>
<evidence type="ECO:0000256" key="1">
    <source>
        <dbReference type="SAM" id="MobiDB-lite"/>
    </source>
</evidence>
<feature type="region of interest" description="Disordered" evidence="1">
    <location>
        <begin position="409"/>
        <end position="497"/>
    </location>
</feature>
<feature type="region of interest" description="Disordered" evidence="1">
    <location>
        <begin position="242"/>
        <end position="267"/>
    </location>
</feature>
<feature type="compositionally biased region" description="Low complexity" evidence="1">
    <location>
        <begin position="446"/>
        <end position="495"/>
    </location>
</feature>
<dbReference type="InterPro" id="IPR051425">
    <property type="entry name" value="Formin_Homology"/>
</dbReference>
<evidence type="ECO:0000313" key="3">
    <source>
        <dbReference type="Proteomes" id="UP000612055"/>
    </source>
</evidence>
<accession>A0A835XU61</accession>
<feature type="compositionally biased region" description="Gly residues" evidence="1">
    <location>
        <begin position="58"/>
        <end position="67"/>
    </location>
</feature>
<dbReference type="PANTHER" id="PTHR45725:SF18">
    <property type="entry name" value="ORC1-LIKE AAA ATPASE DOMAIN-CONTAINING PROTEIN"/>
    <property type="match status" value="1"/>
</dbReference>
<feature type="compositionally biased region" description="Gly residues" evidence="1">
    <location>
        <begin position="255"/>
        <end position="264"/>
    </location>
</feature>
<feature type="region of interest" description="Disordered" evidence="1">
    <location>
        <begin position="634"/>
        <end position="654"/>
    </location>
</feature>
<feature type="region of interest" description="Disordered" evidence="1">
    <location>
        <begin position="121"/>
        <end position="150"/>
    </location>
</feature>
<feature type="compositionally biased region" description="Gly residues" evidence="1">
    <location>
        <begin position="1075"/>
        <end position="1087"/>
    </location>
</feature>
<dbReference type="EMBL" id="JAEHOE010000070">
    <property type="protein sequence ID" value="KAG2489742.1"/>
    <property type="molecule type" value="Genomic_DNA"/>
</dbReference>
<evidence type="ECO:0000313" key="2">
    <source>
        <dbReference type="EMBL" id="KAG2489742.1"/>
    </source>
</evidence>
<reference evidence="2" key="1">
    <citation type="journal article" date="2020" name="bioRxiv">
        <title>Comparative genomics of Chlamydomonas.</title>
        <authorList>
            <person name="Craig R.J."/>
            <person name="Hasan A.R."/>
            <person name="Ness R.W."/>
            <person name="Keightley P.D."/>
        </authorList>
    </citation>
    <scope>NUCLEOTIDE SEQUENCE</scope>
    <source>
        <strain evidence="2">CCAP 11/70</strain>
    </source>
</reference>
<feature type="region of interest" description="Disordered" evidence="1">
    <location>
        <begin position="1075"/>
        <end position="1133"/>
    </location>
</feature>
<sequence length="1188" mass="123802">MLVSEVQRRRMLASAGIPTIGPSTEDQILCRLGLKPRSGCSRQAAEQPTGVADVPGQGTVGASGEGQAGPAPLLGLRRTAIHLWRARAKGILLPWPPPRPPRDPCDPTDAELCSVVPLTDSEDELDERSPGPLDELDEQPPGGNSPAAGLGPMSAFLAHRRIVEAARRRLVAVLTLRREDVNLAALTAEGGADAVLLERYEATHGFEEEHGAALSECEAVVRREIFKERDQRQLEIALSYAKSRGSGSGPDAEARGGGGGGGRAAGKRRGRRAMEVVGVDAAEIDARLRAALAERLGSAVADRLMCTMDDQCAAEQDWATVEALAVPALEEIGRAAWAFIEAWRPGTLALNAQDDAVEAEGFDKLLEEALKRRKARWRRRRSVWLQLASRAAAEALAAAAAAEEPGAAALGGALGDGDREVSEGEDDGSGAESDCDSLHLMASNQLQPPEAEAEAEAGAAEQSPAASQPLSAGAAAAEPAGPLSPAASRSAQRLARLQREHDAHFEVESMQPLPPAEAALEMLLRRWEGGGWLALLTRRPPASEMVPALGLALHAALRGSDPARALGPRRCEALLRGLMRAVRHLTDASHLSYQERGMAGYVAVRQKAAAIIRRRLVVGEVISTLHRRRRASLLCTPPTAPPPPPAQPLLPGQPAPSLPFAPFRAPQPPLPVTLPPPDPPAVRERQCWERLALRTREIVGFRLMRAEAEMAERAHMSGPGMGLMHMQAHDRAVQHIEGLSASNDARTAKIVHLILGLAADALDGPPTEPSASATPSYGTCRTGTSAVRQDQIRLEATRAIREAGQPLGPDHPLVRLQAQIVAGFQDPDQGADGAPDHVDGDEDSYTMLIIKQWARFEACGAASIQASNPANAAYQRRIGAGPPPPDAVLDLAEDALTCQGRQGIWHVLHLMPIICPVPCLPGHVGAGLAVIRAVHPGLAWVPVGLPDEGGHMFHPGGLGPPSCSGLLLQPLGLLPGGRSLAPAATLAVDRRRPAALADHLYSALTGHSVAALACNSLAELAAAVEACAMARNRLLLTASTGPCAATAGGAASGRGSVVVCWAVPAAEAGVELEDLGGGGGGGKGGAGLAASRQGGARRKAPRRPAGSPGLGRGGGAGPDEEDPGEAVVTLGPALPIPGGRPALRAPSVPPLCGPVLVLALRAVRVGGREVEPHADALEPLLEEEAEEA</sequence>
<feature type="compositionally biased region" description="Acidic residues" evidence="1">
    <location>
        <begin position="423"/>
        <end position="435"/>
    </location>
</feature>
<feature type="compositionally biased region" description="Pro residues" evidence="1">
    <location>
        <begin position="638"/>
        <end position="654"/>
    </location>
</feature>
<feature type="region of interest" description="Disordered" evidence="1">
    <location>
        <begin position="765"/>
        <end position="785"/>
    </location>
</feature>
<gene>
    <name evidence="2" type="ORF">HYH03_011849</name>
</gene>
<feature type="compositionally biased region" description="Low complexity" evidence="1">
    <location>
        <begin position="765"/>
        <end position="776"/>
    </location>
</feature>
<dbReference type="Proteomes" id="UP000612055">
    <property type="component" value="Unassembled WGS sequence"/>
</dbReference>
<organism evidence="2 3">
    <name type="scientific">Edaphochlamys debaryana</name>
    <dbReference type="NCBI Taxonomy" id="47281"/>
    <lineage>
        <taxon>Eukaryota</taxon>
        <taxon>Viridiplantae</taxon>
        <taxon>Chlorophyta</taxon>
        <taxon>core chlorophytes</taxon>
        <taxon>Chlorophyceae</taxon>
        <taxon>CS clade</taxon>
        <taxon>Chlamydomonadales</taxon>
        <taxon>Chlamydomonadales incertae sedis</taxon>
        <taxon>Edaphochlamys</taxon>
    </lineage>
</organism>
<proteinExistence type="predicted"/>
<dbReference type="PANTHER" id="PTHR45725">
    <property type="entry name" value="FORMIN HOMOLOGY 2 FAMILY MEMBER"/>
    <property type="match status" value="1"/>
</dbReference>
<comment type="caution">
    <text evidence="2">The sequence shown here is derived from an EMBL/GenBank/DDBJ whole genome shotgun (WGS) entry which is preliminary data.</text>
</comment>